<evidence type="ECO:0000256" key="1">
    <source>
        <dbReference type="SAM" id="Phobius"/>
    </source>
</evidence>
<evidence type="ECO:0000313" key="4">
    <source>
        <dbReference type="Proteomes" id="UP000283426"/>
    </source>
</evidence>
<dbReference type="SUPFAM" id="SSF52200">
    <property type="entry name" value="Toll/Interleukin receptor TIR domain"/>
    <property type="match status" value="1"/>
</dbReference>
<dbReference type="InterPro" id="IPR035897">
    <property type="entry name" value="Toll_tir_struct_dom_sf"/>
</dbReference>
<feature type="domain" description="TIR" evidence="2">
    <location>
        <begin position="6"/>
        <end position="138"/>
    </location>
</feature>
<name>A0A412WT43_9BACT</name>
<dbReference type="Proteomes" id="UP000283426">
    <property type="component" value="Unassembled WGS sequence"/>
</dbReference>
<dbReference type="Pfam" id="PF13676">
    <property type="entry name" value="TIR_2"/>
    <property type="match status" value="1"/>
</dbReference>
<feature type="transmembrane region" description="Helical" evidence="1">
    <location>
        <begin position="188"/>
        <end position="208"/>
    </location>
</feature>
<evidence type="ECO:0000313" key="3">
    <source>
        <dbReference type="EMBL" id="RGV30369.1"/>
    </source>
</evidence>
<dbReference type="EMBL" id="QRYW01000002">
    <property type="protein sequence ID" value="RGV30369.1"/>
    <property type="molecule type" value="Genomic_DNA"/>
</dbReference>
<keyword evidence="1" id="KW-1133">Transmembrane helix</keyword>
<keyword evidence="3" id="KW-0675">Receptor</keyword>
<dbReference type="PROSITE" id="PS50104">
    <property type="entry name" value="TIR"/>
    <property type="match status" value="1"/>
</dbReference>
<proteinExistence type="predicted"/>
<protein>
    <submittedName>
        <fullName evidence="3">Toll/interleukin-1 receptor domain-containing protein</fullName>
    </submittedName>
</protein>
<dbReference type="GO" id="GO:0007165">
    <property type="term" value="P:signal transduction"/>
    <property type="evidence" value="ECO:0007669"/>
    <property type="project" value="InterPro"/>
</dbReference>
<keyword evidence="1" id="KW-0472">Membrane</keyword>
<gene>
    <name evidence="3" type="ORF">DWW24_01465</name>
</gene>
<sequence length="559" mass="64680">MMEQQFQYYAFISYKREDEKWAKWLQDRLRWYKLPSKLCRQITRLPKKVWPVFRDNTDLDSGRLEENIRHELERSHYLIVICSPEAARSPWVGKEVKYFATLHGADKIIPFVVSGIPYSNDIETECIHEQIKAISQEELLAINVREEGIGSFAMKKKRAFIRVVARLLDIKFNTLWQPYERILRIRKWSTGIGVVLFLFVLFILWDYYRTKNEYFADYVDRWGIPEGVVELSAEQVKKRSTHYRFEYTHRSILGKGKGTLKRVVFANSAGFPIEHNFSEYVDRSSIQQIESRKDRRGQSVIEIEYQNSKQKPLIVAYIAGDSLQYVDLKSLDKGMGIGLTSSFTSITSNAFESMFSNSKSEIRRYRLIRDRQGFIIRKLFKKYNGNDDIAACDAKGIYGFDYLLDSIGRPRLVRFIGFEGFNFPNNMGIASKKYNYDEYGNISVIAYLDPAGNPVLNEQRWATYTRKCDENGNIVKGVYLGIDQKVCPLSNGGGIIGKEYDEHGNSITESIFDKDGQLAWGREGVARCVAKYNKQGRIIETANYGTDGNLCFNKKKNPV</sequence>
<organism evidence="3 4">
    <name type="scientific">Odoribacter splanchnicus</name>
    <dbReference type="NCBI Taxonomy" id="28118"/>
    <lineage>
        <taxon>Bacteria</taxon>
        <taxon>Pseudomonadati</taxon>
        <taxon>Bacteroidota</taxon>
        <taxon>Bacteroidia</taxon>
        <taxon>Bacteroidales</taxon>
        <taxon>Odoribacteraceae</taxon>
        <taxon>Odoribacter</taxon>
    </lineage>
</organism>
<evidence type="ECO:0000259" key="2">
    <source>
        <dbReference type="PROSITE" id="PS50104"/>
    </source>
</evidence>
<reference evidence="3 4" key="1">
    <citation type="submission" date="2018-08" db="EMBL/GenBank/DDBJ databases">
        <title>A genome reference for cultivated species of the human gut microbiota.</title>
        <authorList>
            <person name="Zou Y."/>
            <person name="Xue W."/>
            <person name="Luo G."/>
        </authorList>
    </citation>
    <scope>NUCLEOTIDE SEQUENCE [LARGE SCALE GENOMIC DNA]</scope>
    <source>
        <strain evidence="3 4">AF14-6AC</strain>
    </source>
</reference>
<dbReference type="InterPro" id="IPR000157">
    <property type="entry name" value="TIR_dom"/>
</dbReference>
<dbReference type="AlphaFoldDB" id="A0A412WT43"/>
<keyword evidence="1" id="KW-0812">Transmembrane</keyword>
<comment type="caution">
    <text evidence="3">The sequence shown here is derived from an EMBL/GenBank/DDBJ whole genome shotgun (WGS) entry which is preliminary data.</text>
</comment>
<accession>A0A412WT43</accession>
<dbReference type="Gene3D" id="3.40.50.10140">
    <property type="entry name" value="Toll/interleukin-1 receptor homology (TIR) domain"/>
    <property type="match status" value="1"/>
</dbReference>